<evidence type="ECO:0000256" key="2">
    <source>
        <dbReference type="ARBA" id="ARBA00023002"/>
    </source>
</evidence>
<keyword evidence="2 4" id="KW-0560">Oxidoreductase</keyword>
<protein>
    <submittedName>
        <fullName evidence="6">Aldehyde dehydrogenase</fullName>
    </submittedName>
</protein>
<dbReference type="InterPro" id="IPR016163">
    <property type="entry name" value="Ald_DH_C"/>
</dbReference>
<dbReference type="Pfam" id="PF00171">
    <property type="entry name" value="Aldedh"/>
    <property type="match status" value="1"/>
</dbReference>
<dbReference type="InterPro" id="IPR029510">
    <property type="entry name" value="Ald_DH_CS_GLU"/>
</dbReference>
<dbReference type="RefSeq" id="WP_166812929.1">
    <property type="nucleotide sequence ID" value="NZ_JAECSB010000037.1"/>
</dbReference>
<evidence type="ECO:0000259" key="5">
    <source>
        <dbReference type="Pfam" id="PF00171"/>
    </source>
</evidence>
<feature type="domain" description="Aldehyde dehydrogenase" evidence="5">
    <location>
        <begin position="14"/>
        <end position="479"/>
    </location>
</feature>
<dbReference type="Proteomes" id="UP000627573">
    <property type="component" value="Unassembled WGS sequence"/>
</dbReference>
<name>A0A8I1D7B5_RHOER</name>
<accession>A0A8I1D7B5</accession>
<dbReference type="Gene3D" id="3.40.605.10">
    <property type="entry name" value="Aldehyde Dehydrogenase, Chain A, domain 1"/>
    <property type="match status" value="1"/>
</dbReference>
<comment type="caution">
    <text evidence="6">The sequence shown here is derived from an EMBL/GenBank/DDBJ whole genome shotgun (WGS) entry which is preliminary data.</text>
</comment>
<evidence type="ECO:0000256" key="3">
    <source>
        <dbReference type="PROSITE-ProRule" id="PRU10007"/>
    </source>
</evidence>
<sequence>MTLYIDSLFIGGEWIPPTSSHRINVISASTEEHIGSVPEAREADVDAAVDAARAAFDDPSGWSQWSAADRADALDSLADQLEARGEEMARRVAAQNGMPIAIARQLEAGFPVAVIRYYAGVVRTASAEESHPHLLGGTTTVRREPLGVVAAIAPWNFPQTLASFKYAPALAAGCTVVLKPSPETVLDAALFAEAVAASTIPAGVINIVPGGREVGAYLIAHPHIDKVAFTGSTAAGRQIAEVCGRLLRPVTLELGGKSAAIVLDDADLDLATIGEKLFGATLLNNGQTCFLGTRILAPRSRYHEVVGVFEALASSLTVGDALDEATQIGPMASDRQRERVEGYIAKGLGDGARLVTGGGRPQAFDTGWFVEPTVFADVDNSHAIAQEEIFGPVLSVIPYTDVDDAIAIANASDYGLGGTVWTADPERGMEVARRVRTGTIGINTYLPDPSSPFGGVKDSGIGRELGPDALTNFQSVKSIYA</sequence>
<comment type="similarity">
    <text evidence="1 4">Belongs to the aldehyde dehydrogenase family.</text>
</comment>
<dbReference type="InterPro" id="IPR016161">
    <property type="entry name" value="Ald_DH/histidinol_DH"/>
</dbReference>
<dbReference type="CDD" id="cd07139">
    <property type="entry name" value="ALDH_AldA-Rv0768"/>
    <property type="match status" value="1"/>
</dbReference>
<feature type="active site" evidence="3">
    <location>
        <position position="253"/>
    </location>
</feature>
<organism evidence="6 7">
    <name type="scientific">Rhodococcus erythropolis</name>
    <name type="common">Arthrobacter picolinophilus</name>
    <dbReference type="NCBI Taxonomy" id="1833"/>
    <lineage>
        <taxon>Bacteria</taxon>
        <taxon>Bacillati</taxon>
        <taxon>Actinomycetota</taxon>
        <taxon>Actinomycetes</taxon>
        <taxon>Mycobacteriales</taxon>
        <taxon>Nocardiaceae</taxon>
        <taxon>Rhodococcus</taxon>
        <taxon>Rhodococcus erythropolis group</taxon>
    </lineage>
</organism>
<dbReference type="GO" id="GO:0016620">
    <property type="term" value="F:oxidoreductase activity, acting on the aldehyde or oxo group of donors, NAD or NADP as acceptor"/>
    <property type="evidence" value="ECO:0007669"/>
    <property type="project" value="InterPro"/>
</dbReference>
<dbReference type="EMBL" id="JAECSB010000037">
    <property type="protein sequence ID" value="MBH5143444.1"/>
    <property type="molecule type" value="Genomic_DNA"/>
</dbReference>
<dbReference type="FunFam" id="3.40.605.10:FF:000007">
    <property type="entry name" value="NAD/NADP-dependent betaine aldehyde dehydrogenase"/>
    <property type="match status" value="1"/>
</dbReference>
<evidence type="ECO:0000313" key="6">
    <source>
        <dbReference type="EMBL" id="MBH5143444.1"/>
    </source>
</evidence>
<gene>
    <name evidence="6" type="ORF">I3517_12520</name>
</gene>
<dbReference type="PROSITE" id="PS00687">
    <property type="entry name" value="ALDEHYDE_DEHYDR_GLU"/>
    <property type="match status" value="1"/>
</dbReference>
<dbReference type="Gene3D" id="3.40.309.10">
    <property type="entry name" value="Aldehyde Dehydrogenase, Chain A, domain 2"/>
    <property type="match status" value="1"/>
</dbReference>
<dbReference type="InterPro" id="IPR016162">
    <property type="entry name" value="Ald_DH_N"/>
</dbReference>
<keyword evidence="7" id="KW-1185">Reference proteome</keyword>
<proteinExistence type="inferred from homology"/>
<dbReference type="InterPro" id="IPR015590">
    <property type="entry name" value="Aldehyde_DH_dom"/>
</dbReference>
<evidence type="ECO:0000256" key="4">
    <source>
        <dbReference type="RuleBase" id="RU003345"/>
    </source>
</evidence>
<dbReference type="PANTHER" id="PTHR42804">
    <property type="entry name" value="ALDEHYDE DEHYDROGENASE"/>
    <property type="match status" value="1"/>
</dbReference>
<dbReference type="PANTHER" id="PTHR42804:SF1">
    <property type="entry name" value="ALDEHYDE DEHYDROGENASE-RELATED"/>
    <property type="match status" value="1"/>
</dbReference>
<dbReference type="AlphaFoldDB" id="A0A8I1D7B5"/>
<dbReference type="SUPFAM" id="SSF53720">
    <property type="entry name" value="ALDH-like"/>
    <property type="match status" value="1"/>
</dbReference>
<evidence type="ECO:0000313" key="7">
    <source>
        <dbReference type="Proteomes" id="UP000627573"/>
    </source>
</evidence>
<evidence type="ECO:0000256" key="1">
    <source>
        <dbReference type="ARBA" id="ARBA00009986"/>
    </source>
</evidence>
<reference evidence="6 7" key="1">
    <citation type="submission" date="2020-12" db="EMBL/GenBank/DDBJ databases">
        <title>Draft genome sequence of furan degrading bacterial strain FUR100.</title>
        <authorList>
            <person name="Woiski C."/>
        </authorList>
    </citation>
    <scope>NUCLEOTIDE SEQUENCE [LARGE SCALE GENOMIC DNA]</scope>
    <source>
        <strain evidence="6 7">FUR100</strain>
    </source>
</reference>